<dbReference type="AlphaFoldDB" id="G0MRX7"/>
<feature type="compositionally biased region" description="Basic and acidic residues" evidence="1">
    <location>
        <begin position="132"/>
        <end position="147"/>
    </location>
</feature>
<dbReference type="eggNOG" id="ENOG502T3BN">
    <property type="taxonomic scope" value="Eukaryota"/>
</dbReference>
<evidence type="ECO:0000313" key="3">
    <source>
        <dbReference type="EMBL" id="EGT42554.1"/>
    </source>
</evidence>
<dbReference type="HOGENOM" id="CLU_872200_0_0_1"/>
<feature type="region of interest" description="Disordered" evidence="1">
    <location>
        <begin position="132"/>
        <end position="321"/>
    </location>
</feature>
<protein>
    <recommendedName>
        <fullName evidence="2">PH-15 domain-containing protein</fullName>
    </recommendedName>
</protein>
<keyword evidence="4" id="KW-1185">Reference proteome</keyword>
<dbReference type="OMA" id="PDNNAYT"/>
<sequence>MCIKKQTTVHIPEKHELCKTPNSGCRFVEVKMGRKKWEMRDAVVIRTEGEIEVSKLYIYNKGKDTMGQCFSLDKLKRHTISSENGFTIIKLEPRINPKLTFRIKTEEGQEWLTALQSMLSGLPHALTSLDHKTHPQIRDGDPMKDLQEEPDNNAYTGSREVSKKPDKQGSGSDGKKAKESDKHKKTGEDKSADKKTKSEKKLKSVESKTKNKQSTTESGKNEKVIQLAKTQSEECHVPKVDEDLRKSESDPNVKKTQETLETSAKGVGKTPDPKLPTPTSQTPVPGLTPTPTPTPTVAGNEEKVKTATNSDENEPPPEKKK</sequence>
<evidence type="ECO:0000313" key="4">
    <source>
        <dbReference type="Proteomes" id="UP000008068"/>
    </source>
</evidence>
<evidence type="ECO:0000256" key="1">
    <source>
        <dbReference type="SAM" id="MobiDB-lite"/>
    </source>
</evidence>
<feature type="domain" description="PH-15" evidence="2">
    <location>
        <begin position="11"/>
        <end position="114"/>
    </location>
</feature>
<dbReference type="Proteomes" id="UP000008068">
    <property type="component" value="Unassembled WGS sequence"/>
</dbReference>
<dbReference type="STRING" id="135651.G0MRX7"/>
<proteinExistence type="predicted"/>
<dbReference type="InParanoid" id="G0MRX7"/>
<evidence type="ECO:0000259" key="2">
    <source>
        <dbReference type="Pfam" id="PF17339"/>
    </source>
</evidence>
<name>G0MRX7_CAEBE</name>
<reference evidence="4" key="1">
    <citation type="submission" date="2011-07" db="EMBL/GenBank/DDBJ databases">
        <authorList>
            <consortium name="Caenorhabditis brenneri Sequencing and Analysis Consortium"/>
            <person name="Wilson R.K."/>
        </authorList>
    </citation>
    <scope>NUCLEOTIDE SEQUENCE [LARGE SCALE GENOMIC DNA]</scope>
    <source>
        <strain evidence="4">PB2801</strain>
    </source>
</reference>
<dbReference type="Pfam" id="PF17339">
    <property type="entry name" value="PH_15"/>
    <property type="match status" value="1"/>
</dbReference>
<dbReference type="InterPro" id="IPR040443">
    <property type="entry name" value="PH_15"/>
</dbReference>
<organism evidence="4">
    <name type="scientific">Caenorhabditis brenneri</name>
    <name type="common">Nematode worm</name>
    <dbReference type="NCBI Taxonomy" id="135651"/>
    <lineage>
        <taxon>Eukaryota</taxon>
        <taxon>Metazoa</taxon>
        <taxon>Ecdysozoa</taxon>
        <taxon>Nematoda</taxon>
        <taxon>Chromadorea</taxon>
        <taxon>Rhabditida</taxon>
        <taxon>Rhabditina</taxon>
        <taxon>Rhabditomorpha</taxon>
        <taxon>Rhabditoidea</taxon>
        <taxon>Rhabditidae</taxon>
        <taxon>Peloderinae</taxon>
        <taxon>Caenorhabditis</taxon>
    </lineage>
</organism>
<feature type="compositionally biased region" description="Basic and acidic residues" evidence="1">
    <location>
        <begin position="160"/>
        <end position="209"/>
    </location>
</feature>
<gene>
    <name evidence="3" type="ORF">CAEBREN_03620</name>
</gene>
<dbReference type="EMBL" id="GL379809">
    <property type="protein sequence ID" value="EGT42554.1"/>
    <property type="molecule type" value="Genomic_DNA"/>
</dbReference>
<feature type="compositionally biased region" description="Basic and acidic residues" evidence="1">
    <location>
        <begin position="231"/>
        <end position="258"/>
    </location>
</feature>
<accession>G0MRX7</accession>
<dbReference type="OrthoDB" id="5875557at2759"/>